<proteinExistence type="predicted"/>
<protein>
    <submittedName>
        <fullName evidence="3">Uncharacterized protein</fullName>
    </submittedName>
</protein>
<dbReference type="PANTHER" id="PTHR46765:SF1">
    <property type="entry name" value="P-LOOP CONTAINING NUCLEOSIDE TRIPHOSPHATE HYDROLASES SUPERFAMILY PROTEIN"/>
    <property type="match status" value="1"/>
</dbReference>
<dbReference type="InterPro" id="IPR053016">
    <property type="entry name" value="CTF18-RFC_complex"/>
</dbReference>
<dbReference type="Proteomes" id="UP001386955">
    <property type="component" value="Unassembled WGS sequence"/>
</dbReference>
<sequence>MGAVKGMKEEGEECVVKLDCIGYSDELSLETINVILEKLEQETFAKALEASSEGQSVIEVPEAQMVHDRLFVDKYASKSFTELLRDDQTNREVLLWLKQWDSVVFGSKIRSTTDDLKATGQSCPNL</sequence>
<gene>
    <name evidence="3" type="ORF">VNO78_09427</name>
</gene>
<keyword evidence="4" id="KW-1185">Reference proteome</keyword>
<evidence type="ECO:0000313" key="3">
    <source>
        <dbReference type="EMBL" id="KAK7407476.1"/>
    </source>
</evidence>
<evidence type="ECO:0000256" key="2">
    <source>
        <dbReference type="ARBA" id="ARBA00023242"/>
    </source>
</evidence>
<dbReference type="GO" id="GO:0005634">
    <property type="term" value="C:nucleus"/>
    <property type="evidence" value="ECO:0007669"/>
    <property type="project" value="UniProtKB-SubCell"/>
</dbReference>
<evidence type="ECO:0000256" key="1">
    <source>
        <dbReference type="ARBA" id="ARBA00004123"/>
    </source>
</evidence>
<dbReference type="InterPro" id="IPR027417">
    <property type="entry name" value="P-loop_NTPase"/>
</dbReference>
<accession>A0AAN9SYB7</accession>
<evidence type="ECO:0000313" key="4">
    <source>
        <dbReference type="Proteomes" id="UP001386955"/>
    </source>
</evidence>
<keyword evidence="2" id="KW-0539">Nucleus</keyword>
<dbReference type="EMBL" id="JAYMYS010000002">
    <property type="protein sequence ID" value="KAK7407476.1"/>
    <property type="molecule type" value="Genomic_DNA"/>
</dbReference>
<dbReference type="AlphaFoldDB" id="A0AAN9SYB7"/>
<dbReference type="PANTHER" id="PTHR46765">
    <property type="entry name" value="P-LOOP CONTAINING NUCLEOSIDE TRIPHOSPHATE HYDROLASES SUPERFAMILY PROTEIN"/>
    <property type="match status" value="1"/>
</dbReference>
<organism evidence="3 4">
    <name type="scientific">Psophocarpus tetragonolobus</name>
    <name type="common">Winged bean</name>
    <name type="synonym">Dolichos tetragonolobus</name>
    <dbReference type="NCBI Taxonomy" id="3891"/>
    <lineage>
        <taxon>Eukaryota</taxon>
        <taxon>Viridiplantae</taxon>
        <taxon>Streptophyta</taxon>
        <taxon>Embryophyta</taxon>
        <taxon>Tracheophyta</taxon>
        <taxon>Spermatophyta</taxon>
        <taxon>Magnoliopsida</taxon>
        <taxon>eudicotyledons</taxon>
        <taxon>Gunneridae</taxon>
        <taxon>Pentapetalae</taxon>
        <taxon>rosids</taxon>
        <taxon>fabids</taxon>
        <taxon>Fabales</taxon>
        <taxon>Fabaceae</taxon>
        <taxon>Papilionoideae</taxon>
        <taxon>50 kb inversion clade</taxon>
        <taxon>NPAAA clade</taxon>
        <taxon>indigoferoid/millettioid clade</taxon>
        <taxon>Phaseoleae</taxon>
        <taxon>Psophocarpus</taxon>
    </lineage>
</organism>
<comment type="caution">
    <text evidence="3">The sequence shown here is derived from an EMBL/GenBank/DDBJ whole genome shotgun (WGS) entry which is preliminary data.</text>
</comment>
<dbReference type="Gene3D" id="3.40.50.300">
    <property type="entry name" value="P-loop containing nucleotide triphosphate hydrolases"/>
    <property type="match status" value="1"/>
</dbReference>
<comment type="subcellular location">
    <subcellularLocation>
        <location evidence="1">Nucleus</location>
    </subcellularLocation>
</comment>
<reference evidence="3 4" key="1">
    <citation type="submission" date="2024-01" db="EMBL/GenBank/DDBJ databases">
        <title>The genomes of 5 underutilized Papilionoideae crops provide insights into root nodulation and disease resistanc.</title>
        <authorList>
            <person name="Jiang F."/>
        </authorList>
    </citation>
    <scope>NUCLEOTIDE SEQUENCE [LARGE SCALE GENOMIC DNA]</scope>
    <source>
        <strain evidence="3">DUOXIRENSHENG_FW03</strain>
        <tissue evidence="3">Leaves</tissue>
    </source>
</reference>
<name>A0AAN9SYB7_PSOTE</name>